<feature type="binding site" evidence="3">
    <location>
        <begin position="13"/>
        <end position="20"/>
    </location>
    <ligand>
        <name>GTP</name>
        <dbReference type="ChEBI" id="CHEBI:37565"/>
    </ligand>
</feature>
<feature type="binding site" evidence="4">
    <location>
        <position position="20"/>
    </location>
    <ligand>
        <name>Mg(2+)</name>
        <dbReference type="ChEBI" id="CHEBI:18420"/>
    </ligand>
</feature>
<evidence type="ECO:0000256" key="4">
    <source>
        <dbReference type="PIRSR" id="PIRSR606689-2"/>
    </source>
</evidence>
<dbReference type="Pfam" id="PF00025">
    <property type="entry name" value="Arf"/>
    <property type="match status" value="1"/>
</dbReference>
<organism evidence="5 6">
    <name type="scientific">Clarias magur</name>
    <name type="common">Asian catfish</name>
    <name type="synonym">Macropteronotus magur</name>
    <dbReference type="NCBI Taxonomy" id="1594786"/>
    <lineage>
        <taxon>Eukaryota</taxon>
        <taxon>Metazoa</taxon>
        <taxon>Chordata</taxon>
        <taxon>Craniata</taxon>
        <taxon>Vertebrata</taxon>
        <taxon>Euteleostomi</taxon>
        <taxon>Actinopterygii</taxon>
        <taxon>Neopterygii</taxon>
        <taxon>Teleostei</taxon>
        <taxon>Ostariophysi</taxon>
        <taxon>Siluriformes</taxon>
        <taxon>Clariidae</taxon>
        <taxon>Clarias</taxon>
    </lineage>
</organism>
<keyword evidence="1 3" id="KW-0547">Nucleotide-binding</keyword>
<dbReference type="AlphaFoldDB" id="A0A8J4UEM2"/>
<dbReference type="PANTHER" id="PTHR46724:SF2">
    <property type="entry name" value="ADP-RIBOSYLATION FACTOR-LIKE PROTEIN 9"/>
    <property type="match status" value="1"/>
</dbReference>
<dbReference type="InterPro" id="IPR006689">
    <property type="entry name" value="Small_GTPase_ARF/SAR"/>
</dbReference>
<dbReference type="PRINTS" id="PR00449">
    <property type="entry name" value="RASTRNSFRMNG"/>
</dbReference>
<keyword evidence="4" id="KW-0460">Magnesium</keyword>
<dbReference type="InterPro" id="IPR053254">
    <property type="entry name" value="Arf-like_GTPase"/>
</dbReference>
<evidence type="ECO:0000256" key="1">
    <source>
        <dbReference type="ARBA" id="ARBA00022741"/>
    </source>
</evidence>
<reference evidence="5" key="1">
    <citation type="submission" date="2020-07" db="EMBL/GenBank/DDBJ databases">
        <title>Clarias magur genome sequencing, assembly and annotation.</title>
        <authorList>
            <person name="Kushwaha B."/>
            <person name="Kumar R."/>
            <person name="Das P."/>
            <person name="Joshi C.G."/>
            <person name="Kumar D."/>
            <person name="Nagpure N.S."/>
            <person name="Pandey M."/>
            <person name="Agarwal S."/>
            <person name="Srivastava S."/>
            <person name="Singh M."/>
            <person name="Sahoo L."/>
            <person name="Jayasankar P."/>
            <person name="Meher P.K."/>
            <person name="Koringa P.G."/>
            <person name="Iquebal M.A."/>
            <person name="Das S.P."/>
            <person name="Bit A."/>
            <person name="Patnaik S."/>
            <person name="Patel N."/>
            <person name="Shah T.M."/>
            <person name="Hinsu A."/>
            <person name="Jena J.K."/>
        </authorList>
    </citation>
    <scope>NUCLEOTIDE SEQUENCE</scope>
    <source>
        <strain evidence="5">CIFAMagur01</strain>
        <tissue evidence="5">Testis</tissue>
    </source>
</reference>
<dbReference type="EMBL" id="QNUK01000440">
    <property type="protein sequence ID" value="KAF5893332.1"/>
    <property type="molecule type" value="Genomic_DNA"/>
</dbReference>
<feature type="binding site" evidence="4">
    <location>
        <position position="38"/>
    </location>
    <ligand>
        <name>Mg(2+)</name>
        <dbReference type="ChEBI" id="CHEBI:18420"/>
    </ligand>
</feature>
<dbReference type="Gene3D" id="3.40.50.300">
    <property type="entry name" value="P-loop containing nucleotide triphosphate hydrolases"/>
    <property type="match status" value="1"/>
</dbReference>
<dbReference type="GO" id="GO:0046872">
    <property type="term" value="F:metal ion binding"/>
    <property type="evidence" value="ECO:0007669"/>
    <property type="project" value="UniProtKB-KW"/>
</dbReference>
<feature type="binding site" evidence="3">
    <location>
        <position position="60"/>
    </location>
    <ligand>
        <name>GTP</name>
        <dbReference type="ChEBI" id="CHEBI:37565"/>
    </ligand>
</feature>
<dbReference type="GO" id="GO:0003924">
    <property type="term" value="F:GTPase activity"/>
    <property type="evidence" value="ECO:0007669"/>
    <property type="project" value="InterPro"/>
</dbReference>
<sequence>QEQARGSQVLVLGLDGAGKTSLLQCFVTGTAETEVSPTKGFNAVSINREELRIDFLEIGGEEKLREFWPKYMEKARLLVFVLDAADCTRFPLAKTSLHQLLASDPCLPLVLLANKQ</sequence>
<dbReference type="SUPFAM" id="SSF52540">
    <property type="entry name" value="P-loop containing nucleoside triphosphate hydrolases"/>
    <property type="match status" value="1"/>
</dbReference>
<keyword evidence="4" id="KW-0479">Metal-binding</keyword>
<dbReference type="Proteomes" id="UP000727407">
    <property type="component" value="Unassembled WGS sequence"/>
</dbReference>
<feature type="non-terminal residue" evidence="5">
    <location>
        <position position="1"/>
    </location>
</feature>
<keyword evidence="6" id="KW-1185">Reference proteome</keyword>
<proteinExistence type="predicted"/>
<evidence type="ECO:0000313" key="6">
    <source>
        <dbReference type="Proteomes" id="UP000727407"/>
    </source>
</evidence>
<dbReference type="GO" id="GO:0005525">
    <property type="term" value="F:GTP binding"/>
    <property type="evidence" value="ECO:0007669"/>
    <property type="project" value="UniProtKB-KW"/>
</dbReference>
<dbReference type="PROSITE" id="PS51417">
    <property type="entry name" value="ARF"/>
    <property type="match status" value="1"/>
</dbReference>
<evidence type="ECO:0000313" key="5">
    <source>
        <dbReference type="EMBL" id="KAF5893332.1"/>
    </source>
</evidence>
<feature type="non-terminal residue" evidence="5">
    <location>
        <position position="116"/>
    </location>
</feature>
<name>A0A8J4UEM2_CLAMG</name>
<protein>
    <submittedName>
        <fullName evidence="5">ADP-ribosylation factor-like protein 9</fullName>
    </submittedName>
</protein>
<evidence type="ECO:0000256" key="2">
    <source>
        <dbReference type="ARBA" id="ARBA00023134"/>
    </source>
</evidence>
<keyword evidence="2 3" id="KW-0342">GTP-binding</keyword>
<accession>A0A8J4UEM2</accession>
<dbReference type="InterPro" id="IPR027417">
    <property type="entry name" value="P-loop_NTPase"/>
</dbReference>
<dbReference type="PANTHER" id="PTHR46724">
    <property type="entry name" value="ADP-RIBOSYLATION FACTOR-LIKE PROTEIN 9-RELATED"/>
    <property type="match status" value="1"/>
</dbReference>
<gene>
    <name evidence="5" type="primary">arl9</name>
    <name evidence="5" type="ORF">DAT39_016967</name>
</gene>
<comment type="caution">
    <text evidence="5">The sequence shown here is derived from an EMBL/GenBank/DDBJ whole genome shotgun (WGS) entry which is preliminary data.</text>
</comment>
<evidence type="ECO:0000256" key="3">
    <source>
        <dbReference type="PIRSR" id="PIRSR606689-1"/>
    </source>
</evidence>
<dbReference type="OrthoDB" id="25466at2759"/>